<organism evidence="1 2">
    <name type="scientific">Anabaena catenula FACHB-362</name>
    <dbReference type="NCBI Taxonomy" id="2692877"/>
    <lineage>
        <taxon>Bacteria</taxon>
        <taxon>Bacillati</taxon>
        <taxon>Cyanobacteriota</taxon>
        <taxon>Cyanophyceae</taxon>
        <taxon>Nostocales</taxon>
        <taxon>Nostocaceae</taxon>
        <taxon>Anabaena</taxon>
    </lineage>
</organism>
<dbReference type="RefSeq" id="WP_190907461.1">
    <property type="nucleotide sequence ID" value="NZ_JACJTQ010000023.1"/>
</dbReference>
<accession>A0ABR8J6R6</accession>
<gene>
    <name evidence="1" type="ORF">H6G68_15585</name>
</gene>
<sequence>MKELVYTLLSDGSSDKALMPILTWLLRENQVNCAIQPQWADLRRLREVPKTLSPRIIKSLELYPCHILFIHRDAEREPRKNRVIEIEKALEEVRKSVMVPVHVCVIPVRMLEAWLLFDNTRLREAADNPRGRQTLQLPNIHTVEQLPDPKEILYQLLREASGLSGRRLDKFSVNERVHRLADLI</sequence>
<dbReference type="Proteomes" id="UP000660381">
    <property type="component" value="Unassembled WGS sequence"/>
</dbReference>
<comment type="caution">
    <text evidence="1">The sequence shown here is derived from an EMBL/GenBank/DDBJ whole genome shotgun (WGS) entry which is preliminary data.</text>
</comment>
<keyword evidence="2" id="KW-1185">Reference proteome</keyword>
<proteinExistence type="predicted"/>
<evidence type="ECO:0000313" key="2">
    <source>
        <dbReference type="Proteomes" id="UP000660381"/>
    </source>
</evidence>
<reference evidence="1 2" key="1">
    <citation type="journal article" date="2020" name="ISME J.">
        <title>Comparative genomics reveals insights into cyanobacterial evolution and habitat adaptation.</title>
        <authorList>
            <person name="Chen M.Y."/>
            <person name="Teng W.K."/>
            <person name="Zhao L."/>
            <person name="Hu C.X."/>
            <person name="Zhou Y.K."/>
            <person name="Han B.P."/>
            <person name="Song L.R."/>
            <person name="Shu W.S."/>
        </authorList>
    </citation>
    <scope>NUCLEOTIDE SEQUENCE [LARGE SCALE GENOMIC DNA]</scope>
    <source>
        <strain evidence="1 2">FACHB-362</strain>
    </source>
</reference>
<dbReference type="EMBL" id="JACJTQ010000023">
    <property type="protein sequence ID" value="MBD2693154.1"/>
    <property type="molecule type" value="Genomic_DNA"/>
</dbReference>
<name>A0ABR8J6R6_9NOST</name>
<protein>
    <submittedName>
        <fullName evidence="1">DUF4276 family protein</fullName>
    </submittedName>
</protein>
<evidence type="ECO:0000313" key="1">
    <source>
        <dbReference type="EMBL" id="MBD2693154.1"/>
    </source>
</evidence>